<sequence>MLMRAFFSLLVLLGFLSTLAITAEAGSLEIGSIDFGAQPPTVEAEIVGN</sequence>
<dbReference type="Proteomes" id="UP000539372">
    <property type="component" value="Unassembled WGS sequence"/>
</dbReference>
<proteinExistence type="predicted"/>
<name>A0A7Y0HH84_9PROT</name>
<organism evidence="1 2">
    <name type="scientific">Pacificispira spongiicola</name>
    <dbReference type="NCBI Taxonomy" id="2729598"/>
    <lineage>
        <taxon>Bacteria</taxon>
        <taxon>Pseudomonadati</taxon>
        <taxon>Pseudomonadota</taxon>
        <taxon>Alphaproteobacteria</taxon>
        <taxon>Rhodospirillales</taxon>
        <taxon>Rhodospirillaceae</taxon>
        <taxon>Pacificispira</taxon>
    </lineage>
</organism>
<evidence type="ECO:0000313" key="2">
    <source>
        <dbReference type="Proteomes" id="UP000539372"/>
    </source>
</evidence>
<keyword evidence="2" id="KW-1185">Reference proteome</keyword>
<evidence type="ECO:0000313" key="1">
    <source>
        <dbReference type="EMBL" id="NMM45234.1"/>
    </source>
</evidence>
<gene>
    <name evidence="1" type="ORF">HH303_12140</name>
</gene>
<comment type="caution">
    <text evidence="1">The sequence shown here is derived from an EMBL/GenBank/DDBJ whole genome shotgun (WGS) entry which is preliminary data.</text>
</comment>
<dbReference type="EMBL" id="JABBNT010000003">
    <property type="protein sequence ID" value="NMM45234.1"/>
    <property type="molecule type" value="Genomic_DNA"/>
</dbReference>
<dbReference type="AlphaFoldDB" id="A0A7Y0HH84"/>
<protein>
    <submittedName>
        <fullName evidence="1">Uncharacterized protein</fullName>
    </submittedName>
</protein>
<reference evidence="1 2" key="1">
    <citation type="submission" date="2020-04" db="EMBL/GenBank/DDBJ databases">
        <title>Rhodospirillaceae bacterium KN72 isolated from deep sea.</title>
        <authorList>
            <person name="Zhang D.-C."/>
        </authorList>
    </citation>
    <scope>NUCLEOTIDE SEQUENCE [LARGE SCALE GENOMIC DNA]</scope>
    <source>
        <strain evidence="1 2">KN72</strain>
    </source>
</reference>
<accession>A0A7Y0HH84</accession>
<dbReference type="RefSeq" id="WP_169625589.1">
    <property type="nucleotide sequence ID" value="NZ_JABBNT010000003.1"/>
</dbReference>